<gene>
    <name evidence="2" type="ORF">RDB_LOCUS2632</name>
</gene>
<name>A0A8H2W772_9AGAM</name>
<evidence type="ECO:0000313" key="2">
    <source>
        <dbReference type="EMBL" id="CAE6341027.1"/>
    </source>
</evidence>
<feature type="domain" description="Ras-GEF" evidence="1">
    <location>
        <begin position="389"/>
        <end position="520"/>
    </location>
</feature>
<dbReference type="InterPro" id="IPR036964">
    <property type="entry name" value="RASGEF_cat_dom_sf"/>
</dbReference>
<comment type="caution">
    <text evidence="2">The sequence shown here is derived from an EMBL/GenBank/DDBJ whole genome shotgun (WGS) entry which is preliminary data.</text>
</comment>
<evidence type="ECO:0000313" key="3">
    <source>
        <dbReference type="Proteomes" id="UP000663843"/>
    </source>
</evidence>
<accession>A0A8H2W772</accession>
<reference evidence="2" key="1">
    <citation type="submission" date="2021-01" db="EMBL/GenBank/DDBJ databases">
        <authorList>
            <person name="Kaushik A."/>
        </authorList>
    </citation>
    <scope>NUCLEOTIDE SEQUENCE</scope>
    <source>
        <strain evidence="2">AG2-2IIIB</strain>
    </source>
</reference>
<dbReference type="GO" id="GO:0005085">
    <property type="term" value="F:guanyl-nucleotide exchange factor activity"/>
    <property type="evidence" value="ECO:0007669"/>
    <property type="project" value="InterPro"/>
</dbReference>
<dbReference type="Pfam" id="PF00617">
    <property type="entry name" value="RasGEF"/>
    <property type="match status" value="1"/>
</dbReference>
<dbReference type="SUPFAM" id="SSF48366">
    <property type="entry name" value="Ras GEF"/>
    <property type="match status" value="1"/>
</dbReference>
<sequence length="635" mass="72541">MPLELKGLQSDLVNTPTLQAYVVETVCSDHLGKRIWMRMDRGPKRAEFEGGLHLSSLPAPARDTYALNYDREVLTKGENTALKHLGELDDMTNLTIQHTAVLVKVVLGVSKKWELFGTNCRWFCAVILEAFEKHFKGKWIPAEPDPGLLQFRGKKSVPAQRVRDLYSPTYQHGSEIAGKFNGIEALAGPMQFLFTVGNIQSGLSTRSQSDADTQIESGMRLVEVHAEEFKEALSQVPNLASTKLVQVVEQLLEGSGDPEEFIMMLQLFDSPYATWSCFCYKIKLSEPDESITLKRAIHCLHKWIKLCRLPSSILFEVNQLAKHLLTRDNCKNECNDLLKVLESTMMFGRRTTSGVQEHSDYIFDITAEVVANVLGHMETEIRAKYLKAEVISIAVQQVISHTRSNVAQERNMPPFHQMLRDWVLSYVLFNKNDEQNTTNRMQRIEAIKFFIEVAKVECHKQENYSSTESIMSALYELQIQEFKLTSQRIKDIKAVKKLRNKSHLQRKRTGWRDKVHESLPSSQVKLYPLLVDQTHVDPLSENIKLRVNVCHNEAQIDWSAYRDCVKQLRPYSILGGDKLVPKPIEDGLRMCATRIWLSIEECSGGSRSDKYPDIIAKLKNQEVLEREKIRAGFIC</sequence>
<dbReference type="Gene3D" id="1.10.840.10">
    <property type="entry name" value="Ras guanine-nucleotide exchange factors catalytic domain"/>
    <property type="match status" value="1"/>
</dbReference>
<dbReference type="EMBL" id="CAJMWT010000265">
    <property type="protein sequence ID" value="CAE6341027.1"/>
    <property type="molecule type" value="Genomic_DNA"/>
</dbReference>
<proteinExistence type="predicted"/>
<organism evidence="2 3">
    <name type="scientific">Rhizoctonia solani</name>
    <dbReference type="NCBI Taxonomy" id="456999"/>
    <lineage>
        <taxon>Eukaryota</taxon>
        <taxon>Fungi</taxon>
        <taxon>Dikarya</taxon>
        <taxon>Basidiomycota</taxon>
        <taxon>Agaricomycotina</taxon>
        <taxon>Agaricomycetes</taxon>
        <taxon>Cantharellales</taxon>
        <taxon>Ceratobasidiaceae</taxon>
        <taxon>Rhizoctonia</taxon>
    </lineage>
</organism>
<dbReference type="Proteomes" id="UP000663843">
    <property type="component" value="Unassembled WGS sequence"/>
</dbReference>
<protein>
    <recommendedName>
        <fullName evidence="1">Ras-GEF domain-containing protein</fullName>
    </recommendedName>
</protein>
<evidence type="ECO:0000259" key="1">
    <source>
        <dbReference type="Pfam" id="PF00617"/>
    </source>
</evidence>
<dbReference type="InterPro" id="IPR023578">
    <property type="entry name" value="Ras_GEF_dom_sf"/>
</dbReference>
<dbReference type="InterPro" id="IPR001895">
    <property type="entry name" value="RASGEF_cat_dom"/>
</dbReference>
<dbReference type="AlphaFoldDB" id="A0A8H2W772"/>
<dbReference type="GO" id="GO:0007264">
    <property type="term" value="P:small GTPase-mediated signal transduction"/>
    <property type="evidence" value="ECO:0007669"/>
    <property type="project" value="InterPro"/>
</dbReference>